<dbReference type="Gene3D" id="1.20.58.390">
    <property type="entry name" value="Neurotransmitter-gated ion-channel transmembrane domain"/>
    <property type="match status" value="2"/>
</dbReference>
<dbReference type="AlphaFoldDB" id="A0AAE9JIB5"/>
<sequence length="733" mass="84361">MTEDEMSIYTQFLADQKRLWDDLFKSYDPNLSAIYTSHKSEFLNQSKKIHHPPMMELKLTMAMLKLVDVVEVEEKVSFLFDYSSEWTDHRLKWDPYKYGGISHIYVPQKSIWLPEITIVDAQEVKFFESDDAPRTAWINYNGTVGFYTATVSSVICQLDVFKFPLDQHECGVSVLFHTYFPDEYRIKGGMVNIVKPLSELGNGEWKVTYVGVAEIPLSNDIIGSTTKFIARLERNPGFYISLVMIPAYCINFLTIIALFLDVENVMEKLNVGLTNIMAMTFILVILAADLPKTARIPLLAIYVIVGLGIVMSSIGVVLVLPRIRKCLKKRNNHGEPKFQELPRLQKFWKWLKVEYIFMVVLQIANLVNFSLPEATYEKFLADQKRLWKDLFNDYDPEISAIYTLHSSQWIDQNNTIHPPILQLTLRMAMLKLVDVVEVEEKVTFIFDYTAEWTDHRLKWNPLEYGGISHIYVPQKAIWLPEVTIADAHEVKFFESDDAPRTAWIDYNGTVGFYTSTVSSVICQLDVFKFPMDQHECGVTVLFHNYFNDEYKIHGEMEAMAKPMSQLGNGEWKVTYVGVAEQDSLNPSLSSIQRFVARIERNPGFYVSLVMVPAYFINLLTIIALFMDIENVGEKISVGLTNIMAMTFILVILAADLPKTARIPLLAIYVIVGLVIVMTSIFVVLLIPYFRKKWTSGHTDPRKSKIGKFWNNIEYILMFIFQLANLINFIILFV</sequence>
<dbReference type="GO" id="GO:0004888">
    <property type="term" value="F:transmembrane signaling receptor activity"/>
    <property type="evidence" value="ECO:0007669"/>
    <property type="project" value="InterPro"/>
</dbReference>
<evidence type="ECO:0000259" key="7">
    <source>
        <dbReference type="Pfam" id="PF02932"/>
    </source>
</evidence>
<dbReference type="PRINTS" id="PR00252">
    <property type="entry name" value="NRIONCHANNEL"/>
</dbReference>
<keyword evidence="4 5" id="KW-0472">Membrane</keyword>
<evidence type="ECO:0000259" key="6">
    <source>
        <dbReference type="Pfam" id="PF02931"/>
    </source>
</evidence>
<dbReference type="Gene3D" id="2.70.170.10">
    <property type="entry name" value="Neurotransmitter-gated ion-channel ligand-binding domain"/>
    <property type="match status" value="2"/>
</dbReference>
<comment type="subcellular location">
    <subcellularLocation>
        <location evidence="1">Membrane</location>
        <topology evidence="1">Multi-pass membrane protein</topology>
    </subcellularLocation>
</comment>
<accession>A0AAE9JIB5</accession>
<dbReference type="CDD" id="cd18989">
    <property type="entry name" value="LGIC_ECD_cation"/>
    <property type="match status" value="2"/>
</dbReference>
<dbReference type="EMBL" id="CP092624">
    <property type="protein sequence ID" value="UMM32924.1"/>
    <property type="molecule type" value="Genomic_DNA"/>
</dbReference>
<feature type="transmembrane region" description="Helical" evidence="5">
    <location>
        <begin position="711"/>
        <end position="732"/>
    </location>
</feature>
<dbReference type="FunFam" id="1.20.58.390:FF:000124">
    <property type="entry name" value="Protein CBG26995"/>
    <property type="match status" value="1"/>
</dbReference>
<evidence type="ECO:0000313" key="8">
    <source>
        <dbReference type="EMBL" id="UMM32924.1"/>
    </source>
</evidence>
<feature type="transmembrane region" description="Helical" evidence="5">
    <location>
        <begin position="604"/>
        <end position="625"/>
    </location>
</feature>
<dbReference type="GO" id="GO:0005230">
    <property type="term" value="F:extracellular ligand-gated monoatomic ion channel activity"/>
    <property type="evidence" value="ECO:0007669"/>
    <property type="project" value="InterPro"/>
</dbReference>
<keyword evidence="3 5" id="KW-1133">Transmembrane helix</keyword>
<dbReference type="Pfam" id="PF02932">
    <property type="entry name" value="Neur_chan_memb"/>
    <property type="match status" value="2"/>
</dbReference>
<feature type="transmembrane region" description="Helical" evidence="5">
    <location>
        <begin position="637"/>
        <end position="654"/>
    </location>
</feature>
<keyword evidence="5" id="KW-0406">Ion transport</keyword>
<dbReference type="InterPro" id="IPR006201">
    <property type="entry name" value="Neur_channel"/>
</dbReference>
<evidence type="ECO:0000256" key="2">
    <source>
        <dbReference type="ARBA" id="ARBA00022692"/>
    </source>
</evidence>
<feature type="domain" description="Neurotransmitter-gated ion-channel transmembrane" evidence="7">
    <location>
        <begin position="244"/>
        <end position="346"/>
    </location>
</feature>
<dbReference type="Pfam" id="PF02931">
    <property type="entry name" value="Neur_chan_LBD"/>
    <property type="match status" value="2"/>
</dbReference>
<proteinExistence type="inferred from homology"/>
<feature type="transmembrane region" description="Helical" evidence="5">
    <location>
        <begin position="666"/>
        <end position="690"/>
    </location>
</feature>
<reference evidence="8 9" key="1">
    <citation type="submission" date="2022-04" db="EMBL/GenBank/DDBJ databases">
        <title>Chromosome-level reference genomes for two strains of Caenorhabditis briggsae: an improved platform for comparative genomics.</title>
        <authorList>
            <person name="Stevens L."/>
            <person name="Andersen E."/>
        </authorList>
    </citation>
    <scope>NUCLEOTIDE SEQUENCE [LARGE SCALE GENOMIC DNA]</scope>
    <source>
        <strain evidence="8">VX34</strain>
        <tissue evidence="8">Whole-organism</tissue>
    </source>
</reference>
<dbReference type="FunFam" id="2.70.170.10:FF:000180">
    <property type="entry name" value="Protein CBG10414"/>
    <property type="match status" value="2"/>
</dbReference>
<evidence type="ECO:0000256" key="3">
    <source>
        <dbReference type="ARBA" id="ARBA00022989"/>
    </source>
</evidence>
<dbReference type="CDD" id="cd19051">
    <property type="entry name" value="LGIC_TM_cation"/>
    <property type="match status" value="1"/>
</dbReference>
<evidence type="ECO:0000256" key="4">
    <source>
        <dbReference type="ARBA" id="ARBA00023136"/>
    </source>
</evidence>
<evidence type="ECO:0000256" key="1">
    <source>
        <dbReference type="ARBA" id="ARBA00004141"/>
    </source>
</evidence>
<dbReference type="PROSITE" id="PS00236">
    <property type="entry name" value="NEUROTR_ION_CHANNEL"/>
    <property type="match status" value="2"/>
</dbReference>
<evidence type="ECO:0000313" key="9">
    <source>
        <dbReference type="Proteomes" id="UP000829354"/>
    </source>
</evidence>
<dbReference type="InterPro" id="IPR018000">
    <property type="entry name" value="Neurotransmitter_ion_chnl_CS"/>
</dbReference>
<gene>
    <name evidence="8" type="ORF">L5515_006577</name>
</gene>
<feature type="transmembrane region" description="Helical" evidence="5">
    <location>
        <begin position="272"/>
        <end position="290"/>
    </location>
</feature>
<keyword evidence="2 5" id="KW-0812">Transmembrane</keyword>
<feature type="transmembrane region" description="Helical" evidence="5">
    <location>
        <begin position="296"/>
        <end position="320"/>
    </location>
</feature>
<keyword evidence="5" id="KW-0813">Transport</keyword>
<dbReference type="InterPro" id="IPR006029">
    <property type="entry name" value="Neurotrans-gated_channel_TM"/>
</dbReference>
<keyword evidence="9" id="KW-1185">Reference proteome</keyword>
<comment type="caution">
    <text evidence="5">Lacks conserved residue(s) required for the propagation of feature annotation.</text>
</comment>
<comment type="similarity">
    <text evidence="5">Belongs to the ligand-gated ion channel (TC 1.A.9) family.</text>
</comment>
<dbReference type="InterPro" id="IPR006202">
    <property type="entry name" value="Neur_chan_lig-bd"/>
</dbReference>
<feature type="domain" description="Neurotransmitter-gated ion-channel transmembrane" evidence="7">
    <location>
        <begin position="610"/>
        <end position="702"/>
    </location>
</feature>
<evidence type="ECO:0000256" key="5">
    <source>
        <dbReference type="RuleBase" id="RU000687"/>
    </source>
</evidence>
<protein>
    <submittedName>
        <fullName evidence="8">Uncharacterized protein</fullName>
    </submittedName>
</protein>
<dbReference type="GO" id="GO:0016020">
    <property type="term" value="C:membrane"/>
    <property type="evidence" value="ECO:0007669"/>
    <property type="project" value="UniProtKB-SubCell"/>
</dbReference>
<feature type="domain" description="Neurotransmitter-gated ion-channel ligand-binding" evidence="6">
    <location>
        <begin position="47"/>
        <end position="179"/>
    </location>
</feature>
<dbReference type="InterPro" id="IPR036734">
    <property type="entry name" value="Neur_chan_lig-bd_sf"/>
</dbReference>
<dbReference type="SUPFAM" id="SSF90112">
    <property type="entry name" value="Neurotransmitter-gated ion-channel transmembrane pore"/>
    <property type="match status" value="2"/>
</dbReference>
<dbReference type="InterPro" id="IPR036719">
    <property type="entry name" value="Neuro-gated_channel_TM_sf"/>
</dbReference>
<feature type="domain" description="Neurotransmitter-gated ion-channel ligand-binding" evidence="6">
    <location>
        <begin position="415"/>
        <end position="585"/>
    </location>
</feature>
<keyword evidence="5" id="KW-0407">Ion channel</keyword>
<name>A0AAE9JIB5_CAEBR</name>
<feature type="transmembrane region" description="Helical" evidence="5">
    <location>
        <begin position="238"/>
        <end position="260"/>
    </location>
</feature>
<dbReference type="Proteomes" id="UP000829354">
    <property type="component" value="Chromosome V"/>
</dbReference>
<dbReference type="PANTHER" id="PTHR18945">
    <property type="entry name" value="NEUROTRANSMITTER GATED ION CHANNEL"/>
    <property type="match status" value="1"/>
</dbReference>
<organism evidence="8 9">
    <name type="scientific">Caenorhabditis briggsae</name>
    <dbReference type="NCBI Taxonomy" id="6238"/>
    <lineage>
        <taxon>Eukaryota</taxon>
        <taxon>Metazoa</taxon>
        <taxon>Ecdysozoa</taxon>
        <taxon>Nematoda</taxon>
        <taxon>Chromadorea</taxon>
        <taxon>Rhabditida</taxon>
        <taxon>Rhabditina</taxon>
        <taxon>Rhabditomorpha</taxon>
        <taxon>Rhabditoidea</taxon>
        <taxon>Rhabditidae</taxon>
        <taxon>Peloderinae</taxon>
        <taxon>Caenorhabditis</taxon>
    </lineage>
</organism>
<dbReference type="InterPro" id="IPR038050">
    <property type="entry name" value="Neuro_actylchol_rec"/>
</dbReference>
<dbReference type="SUPFAM" id="SSF63712">
    <property type="entry name" value="Nicotinic receptor ligand binding domain-like"/>
    <property type="match status" value="2"/>
</dbReference>